<comment type="similarity">
    <text evidence="9">Belongs to the TatA/E family.</text>
</comment>
<keyword evidence="3 9" id="KW-1003">Cell membrane</keyword>
<dbReference type="PRINTS" id="PR01506">
    <property type="entry name" value="TATBPROTEIN"/>
</dbReference>
<dbReference type="PANTHER" id="PTHR42982">
    <property type="entry name" value="SEC-INDEPENDENT PROTEIN TRANSLOCASE PROTEIN TATA"/>
    <property type="match status" value="1"/>
</dbReference>
<dbReference type="Pfam" id="PF02416">
    <property type="entry name" value="TatA_B_E"/>
    <property type="match status" value="1"/>
</dbReference>
<evidence type="ECO:0000256" key="8">
    <source>
        <dbReference type="ARBA" id="ARBA00023136"/>
    </source>
</evidence>
<gene>
    <name evidence="9 11" type="primary">tatA</name>
    <name evidence="11" type="ORF">ENI34_04420</name>
</gene>
<evidence type="ECO:0000256" key="6">
    <source>
        <dbReference type="ARBA" id="ARBA00022989"/>
    </source>
</evidence>
<accession>A0A9C9K002</accession>
<organism evidence="11 12">
    <name type="scientific">candidate division WOR-3 bacterium</name>
    <dbReference type="NCBI Taxonomy" id="2052148"/>
    <lineage>
        <taxon>Bacteria</taxon>
        <taxon>Bacteria division WOR-3</taxon>
    </lineage>
</organism>
<keyword evidence="2 9" id="KW-0813">Transport</keyword>
<evidence type="ECO:0000256" key="2">
    <source>
        <dbReference type="ARBA" id="ARBA00022448"/>
    </source>
</evidence>
<dbReference type="Proteomes" id="UP000885826">
    <property type="component" value="Unassembled WGS sequence"/>
</dbReference>
<comment type="caution">
    <text evidence="11">The sequence shown here is derived from an EMBL/GenBank/DDBJ whole genome shotgun (WGS) entry which is preliminary data.</text>
</comment>
<dbReference type="InterPro" id="IPR003369">
    <property type="entry name" value="TatA/B/E"/>
</dbReference>
<sequence length="67" mass="7681">MMNIGWQEILLILLIALLLFGAKKIPDLAKSLGKGIREFKKGLHEIESSDEEIKEKSKKDDEKKEDK</sequence>
<dbReference type="GO" id="GO:0008320">
    <property type="term" value="F:protein transmembrane transporter activity"/>
    <property type="evidence" value="ECO:0007669"/>
    <property type="project" value="UniProtKB-UniRule"/>
</dbReference>
<evidence type="ECO:0000256" key="9">
    <source>
        <dbReference type="HAMAP-Rule" id="MF_00236"/>
    </source>
</evidence>
<comment type="subcellular location">
    <subcellularLocation>
        <location evidence="1 9">Cell membrane</location>
        <topology evidence="1 9">Single-pass membrane protein</topology>
    </subcellularLocation>
</comment>
<dbReference type="GO" id="GO:0033281">
    <property type="term" value="C:TAT protein transport complex"/>
    <property type="evidence" value="ECO:0007669"/>
    <property type="project" value="UniProtKB-UniRule"/>
</dbReference>
<reference evidence="11" key="1">
    <citation type="journal article" date="2020" name="mSystems">
        <title>Genome- and Community-Level Interaction Insights into Carbon Utilization and Element Cycling Functions of Hydrothermarchaeota in Hydrothermal Sediment.</title>
        <authorList>
            <person name="Zhou Z."/>
            <person name="Liu Y."/>
            <person name="Xu W."/>
            <person name="Pan J."/>
            <person name="Luo Z.H."/>
            <person name="Li M."/>
        </authorList>
    </citation>
    <scope>NUCLEOTIDE SEQUENCE</scope>
    <source>
        <strain evidence="11">HyVt-388</strain>
    </source>
</reference>
<name>A0A9C9K002_UNCW3</name>
<dbReference type="EMBL" id="DRIG01000047">
    <property type="protein sequence ID" value="HEC78373.1"/>
    <property type="molecule type" value="Genomic_DNA"/>
</dbReference>
<dbReference type="HAMAP" id="MF_00236">
    <property type="entry name" value="TatA_E"/>
    <property type="match status" value="1"/>
</dbReference>
<evidence type="ECO:0000256" key="7">
    <source>
        <dbReference type="ARBA" id="ARBA00023010"/>
    </source>
</evidence>
<evidence type="ECO:0000256" key="1">
    <source>
        <dbReference type="ARBA" id="ARBA00004162"/>
    </source>
</evidence>
<dbReference type="NCBIfam" id="NF011430">
    <property type="entry name" value="PRK14861.1"/>
    <property type="match status" value="1"/>
</dbReference>
<keyword evidence="8 9" id="KW-0472">Membrane</keyword>
<keyword evidence="5 9" id="KW-0653">Protein transport</keyword>
<evidence type="ECO:0000256" key="3">
    <source>
        <dbReference type="ARBA" id="ARBA00022475"/>
    </source>
</evidence>
<evidence type="ECO:0000256" key="5">
    <source>
        <dbReference type="ARBA" id="ARBA00022927"/>
    </source>
</evidence>
<protein>
    <recommendedName>
        <fullName evidence="9">Sec-independent protein translocase protein TatA</fullName>
    </recommendedName>
</protein>
<comment type="function">
    <text evidence="9">Part of the twin-arginine translocation (Tat) system that transports large folded proteins containing a characteristic twin-arginine motif in their signal peptide across membranes. TatA could form the protein-conducting channel of the Tat system.</text>
</comment>
<evidence type="ECO:0000256" key="10">
    <source>
        <dbReference type="SAM" id="MobiDB-lite"/>
    </source>
</evidence>
<dbReference type="AlphaFoldDB" id="A0A9C9K002"/>
<comment type="subunit">
    <text evidence="9">Forms a complex with TatC.</text>
</comment>
<keyword evidence="4 9" id="KW-0812">Transmembrane</keyword>
<dbReference type="PANTHER" id="PTHR42982:SF1">
    <property type="entry name" value="SEC-INDEPENDENT PROTEIN TRANSLOCASE PROTEIN TATA"/>
    <property type="match status" value="1"/>
</dbReference>
<evidence type="ECO:0000313" key="12">
    <source>
        <dbReference type="Proteomes" id="UP000885826"/>
    </source>
</evidence>
<dbReference type="NCBIfam" id="TIGR01411">
    <property type="entry name" value="tatAE"/>
    <property type="match status" value="1"/>
</dbReference>
<proteinExistence type="inferred from homology"/>
<keyword evidence="7 9" id="KW-0811">Translocation</keyword>
<evidence type="ECO:0000313" key="11">
    <source>
        <dbReference type="EMBL" id="HEC78373.1"/>
    </source>
</evidence>
<feature type="region of interest" description="Disordered" evidence="10">
    <location>
        <begin position="48"/>
        <end position="67"/>
    </location>
</feature>
<dbReference type="InterPro" id="IPR006312">
    <property type="entry name" value="TatA/E"/>
</dbReference>
<dbReference type="Gene3D" id="1.20.5.3310">
    <property type="match status" value="1"/>
</dbReference>
<evidence type="ECO:0000256" key="4">
    <source>
        <dbReference type="ARBA" id="ARBA00022692"/>
    </source>
</evidence>
<dbReference type="GO" id="GO:0043953">
    <property type="term" value="P:protein transport by the Tat complex"/>
    <property type="evidence" value="ECO:0007669"/>
    <property type="project" value="UniProtKB-UniRule"/>
</dbReference>
<keyword evidence="6 9" id="KW-1133">Transmembrane helix</keyword>